<proteinExistence type="inferred from homology"/>
<protein>
    <recommendedName>
        <fullName evidence="3 5">Flagellar hook protein FlgE</fullName>
    </recommendedName>
</protein>
<sequence>MSFNIALSGLDATNTELNTISHNIANASTYGFKGGRTEFAAVYNGMQPGGVEVASISQNFDKNGSVTGTGRAMDLAINGSGFFVTKDHMGQMLYTRAGVFGTDKNNFVTANNGAKLQGYSVDNNANLQTGSVGDIKVSTSSLNAKATDNLDFVANFDASATAVDQAIYPFDSSDPNSFNSSYTTKVYDSLGNSHTVTQYFTKTSDNEWQVNVEVDGAPTTPATAQTVQFNTDGTLASPTGSFNVAFPAAGANAMSIDISLNGTTQFGAAFGVSTNNPNGYTSGELAGVRVEDNGMVYATYTNGQSQLQGQVVLADFANTQGLSKVSGTAWTQSFSSGAPIMGVPGTGTLGDLTPGALEGSNVDLTSELVALMTAQRNYQANAKTISTNDKLTQALFNAV</sequence>
<feature type="domain" description="Flagellar basal-body/hook protein C-terminal" evidence="7">
    <location>
        <begin position="354"/>
        <end position="396"/>
    </location>
</feature>
<feature type="domain" description="Flagellar basal body rod protein N-terminal" evidence="6">
    <location>
        <begin position="3"/>
        <end position="33"/>
    </location>
</feature>
<evidence type="ECO:0000259" key="6">
    <source>
        <dbReference type="Pfam" id="PF00460"/>
    </source>
</evidence>
<organism evidence="10 11">
    <name type="scientific">Vibrio campbellii</name>
    <dbReference type="NCBI Taxonomy" id="680"/>
    <lineage>
        <taxon>Bacteria</taxon>
        <taxon>Pseudomonadati</taxon>
        <taxon>Pseudomonadota</taxon>
        <taxon>Gammaproteobacteria</taxon>
        <taxon>Vibrionales</taxon>
        <taxon>Vibrionaceae</taxon>
        <taxon>Vibrio</taxon>
    </lineage>
</organism>
<dbReference type="PANTHER" id="PTHR30435">
    <property type="entry name" value="FLAGELLAR PROTEIN"/>
    <property type="match status" value="1"/>
</dbReference>
<feature type="domain" description="Flagellar hook protein FlgE D2" evidence="8">
    <location>
        <begin position="156"/>
        <end position="280"/>
    </location>
</feature>
<dbReference type="NCBIfam" id="NF004238">
    <property type="entry name" value="PRK05682.1-1"/>
    <property type="match status" value="1"/>
</dbReference>
<evidence type="ECO:0000313" key="10">
    <source>
        <dbReference type="EMBL" id="UTZ28373.1"/>
    </source>
</evidence>
<feature type="domain" description="Flagellar hook protein FlgE/F/G-like D1" evidence="9">
    <location>
        <begin position="76"/>
        <end position="134"/>
    </location>
</feature>
<comment type="function">
    <text evidence="5">A flexible structure which links the flagellar filament to the drive apparatus in the basal body.</text>
</comment>
<dbReference type="InterPro" id="IPR037925">
    <property type="entry name" value="FlgE/F/G-like"/>
</dbReference>
<evidence type="ECO:0000256" key="4">
    <source>
        <dbReference type="ARBA" id="ARBA00023143"/>
    </source>
</evidence>
<keyword evidence="4 5" id="KW-0975">Bacterial flagellum</keyword>
<evidence type="ECO:0000256" key="1">
    <source>
        <dbReference type="ARBA" id="ARBA00004117"/>
    </source>
</evidence>
<evidence type="ECO:0000256" key="2">
    <source>
        <dbReference type="ARBA" id="ARBA00009677"/>
    </source>
</evidence>
<dbReference type="AlphaFoldDB" id="A0AAE9SP46"/>
<dbReference type="GO" id="GO:0071978">
    <property type="term" value="P:bacterial-type flagellum-dependent swarming motility"/>
    <property type="evidence" value="ECO:0007669"/>
    <property type="project" value="TreeGrafter"/>
</dbReference>
<dbReference type="Pfam" id="PF22692">
    <property type="entry name" value="LlgE_F_G_D1"/>
    <property type="match status" value="1"/>
</dbReference>
<dbReference type="Pfam" id="PF07559">
    <property type="entry name" value="FlgE_D2"/>
    <property type="match status" value="1"/>
</dbReference>
<dbReference type="Pfam" id="PF06429">
    <property type="entry name" value="Flg_bbr_C"/>
    <property type="match status" value="1"/>
</dbReference>
<reference evidence="10" key="1">
    <citation type="submission" date="2020-03" db="EMBL/GenBank/DDBJ databases">
        <title>Five strains of Vibrio campbellii isolated from Mariana Trench.</title>
        <authorList>
            <person name="Liang J."/>
            <person name="Zhang X.-H."/>
        </authorList>
    </citation>
    <scope>NUCLEOTIDE SEQUENCE</scope>
    <source>
        <strain evidence="10">LJC014</strain>
    </source>
</reference>
<evidence type="ECO:0000313" key="11">
    <source>
        <dbReference type="Proteomes" id="UP001058687"/>
    </source>
</evidence>
<dbReference type="NCBIfam" id="NF005286">
    <property type="entry name" value="PRK06803.1"/>
    <property type="match status" value="1"/>
</dbReference>
<dbReference type="Proteomes" id="UP001058687">
    <property type="component" value="Chromosome 2"/>
</dbReference>
<keyword evidence="10" id="KW-0966">Cell projection</keyword>
<dbReference type="InterPro" id="IPR011491">
    <property type="entry name" value="FlgE_D2"/>
</dbReference>
<dbReference type="SUPFAM" id="SSF117143">
    <property type="entry name" value="Flagellar hook protein flgE"/>
    <property type="match status" value="1"/>
</dbReference>
<dbReference type="InterPro" id="IPR020013">
    <property type="entry name" value="Flagellar_FlgE/F/G"/>
</dbReference>
<keyword evidence="10" id="KW-0282">Flagellum</keyword>
<dbReference type="EMBL" id="CP050468">
    <property type="protein sequence ID" value="UTZ28373.1"/>
    <property type="molecule type" value="Genomic_DNA"/>
</dbReference>
<dbReference type="Pfam" id="PF00460">
    <property type="entry name" value="Flg_bb_rod"/>
    <property type="match status" value="1"/>
</dbReference>
<accession>A0AAE9SP46</accession>
<dbReference type="Gene3D" id="2.60.98.20">
    <property type="entry name" value="Flagellar hook protein FlgE"/>
    <property type="match status" value="1"/>
</dbReference>
<comment type="similarity">
    <text evidence="2 5">Belongs to the flagella basal body rod proteins family.</text>
</comment>
<keyword evidence="10" id="KW-0969">Cilium</keyword>
<dbReference type="GO" id="GO:0009425">
    <property type="term" value="C:bacterial-type flagellum basal body"/>
    <property type="evidence" value="ECO:0007669"/>
    <property type="project" value="UniProtKB-SubCell"/>
</dbReference>
<dbReference type="RefSeq" id="WP_255943275.1">
    <property type="nucleotide sequence ID" value="NZ_CP050468.1"/>
</dbReference>
<dbReference type="GO" id="GO:0009424">
    <property type="term" value="C:bacterial-type flagellum hook"/>
    <property type="evidence" value="ECO:0007669"/>
    <property type="project" value="TreeGrafter"/>
</dbReference>
<dbReference type="InterPro" id="IPR010930">
    <property type="entry name" value="Flg_bb/hook_C_dom"/>
</dbReference>
<evidence type="ECO:0000259" key="7">
    <source>
        <dbReference type="Pfam" id="PF06429"/>
    </source>
</evidence>
<evidence type="ECO:0000256" key="3">
    <source>
        <dbReference type="ARBA" id="ARBA00019015"/>
    </source>
</evidence>
<dbReference type="NCBIfam" id="TIGR03506">
    <property type="entry name" value="FlgEFG_subfam"/>
    <property type="match status" value="1"/>
</dbReference>
<name>A0AAE9SP46_9VIBR</name>
<dbReference type="InterPro" id="IPR001444">
    <property type="entry name" value="Flag_bb_rod_N"/>
</dbReference>
<comment type="subcellular location">
    <subcellularLocation>
        <location evidence="1 5">Bacterial flagellum basal body</location>
    </subcellularLocation>
</comment>
<dbReference type="InterPro" id="IPR053967">
    <property type="entry name" value="LlgE_F_G-like_D1"/>
</dbReference>
<dbReference type="InterPro" id="IPR037058">
    <property type="entry name" value="Falgellar_hook_FlgE_sf"/>
</dbReference>
<dbReference type="PANTHER" id="PTHR30435:SF1">
    <property type="entry name" value="FLAGELLAR HOOK PROTEIN FLGE"/>
    <property type="match status" value="1"/>
</dbReference>
<dbReference type="GO" id="GO:0005829">
    <property type="term" value="C:cytosol"/>
    <property type="evidence" value="ECO:0007669"/>
    <property type="project" value="TreeGrafter"/>
</dbReference>
<evidence type="ECO:0000259" key="8">
    <source>
        <dbReference type="Pfam" id="PF07559"/>
    </source>
</evidence>
<gene>
    <name evidence="10" type="primary">flaE</name>
    <name evidence="10" type="ORF">HB761_16865</name>
</gene>
<evidence type="ECO:0000256" key="5">
    <source>
        <dbReference type="RuleBase" id="RU362116"/>
    </source>
</evidence>
<evidence type="ECO:0000259" key="9">
    <source>
        <dbReference type="Pfam" id="PF22692"/>
    </source>
</evidence>